<evidence type="ECO:0000313" key="3">
    <source>
        <dbReference type="Proteomes" id="UP000078070"/>
    </source>
</evidence>
<dbReference type="AlphaFoldDB" id="A0A1A9F4G8"/>
<gene>
    <name evidence="2" type="ORF">A8C75_03560</name>
</gene>
<dbReference type="Pfam" id="PF03372">
    <property type="entry name" value="Exo_endo_phos"/>
    <property type="match status" value="1"/>
</dbReference>
<dbReference type="Proteomes" id="UP000078070">
    <property type="component" value="Chromosome"/>
</dbReference>
<proteinExistence type="predicted"/>
<reference evidence="3" key="1">
    <citation type="submission" date="2016-05" db="EMBL/GenBank/DDBJ databases">
        <authorList>
            <person name="Baek K."/>
            <person name="Yang S.-J."/>
        </authorList>
    </citation>
    <scope>NUCLEOTIDE SEQUENCE [LARGE SCALE GENOMIC DNA]</scope>
    <source>
        <strain evidence="3">ST58-10</strain>
    </source>
</reference>
<dbReference type="STRING" id="1821621.A8C75_03560"/>
<name>A0A1A9F4G8_9GAMM</name>
<sequence>MRKKLDEANSFDADLLVIQECENPEKSSPEYRDWAGDYLWIGESKNRGIGIFPKKGNLVKSLNWQGDFKLTELDSSSTALRWSTDELKLFLPFTINDYLTILAVWTKGSNDQAFGYMGQFWKYLQIHREELSGNSTIILGDFNSNVIWDKPDRWWNHSDVISELDAIGIQSLYHSQFSEAQGKESRPTFFLHRNPEKAYHIDYIFTSEDISRISSLEIGNHNDWITVSDHVPFVFNIDSSSAINPADK</sequence>
<dbReference type="Gene3D" id="3.60.10.10">
    <property type="entry name" value="Endonuclease/exonuclease/phosphatase"/>
    <property type="match status" value="1"/>
</dbReference>
<keyword evidence="2" id="KW-0378">Hydrolase</keyword>
<dbReference type="InterPro" id="IPR005135">
    <property type="entry name" value="Endo/exonuclease/phosphatase"/>
</dbReference>
<dbReference type="InterPro" id="IPR036691">
    <property type="entry name" value="Endo/exonu/phosph_ase_sf"/>
</dbReference>
<dbReference type="KEGG" id="mars:A8C75_03560"/>
<dbReference type="SUPFAM" id="SSF56219">
    <property type="entry name" value="DNase I-like"/>
    <property type="match status" value="1"/>
</dbReference>
<reference evidence="2 3" key="2">
    <citation type="journal article" date="2018" name="Int. J. Syst. Evol. Microbiol.">
        <title>Marinobacterium aestuarii sp. nov., a benzene-degrading marine bacterium isolated from estuary sediment.</title>
        <authorList>
            <person name="Bae S.S."/>
            <person name="Jung J."/>
            <person name="Chung D."/>
            <person name="Baek K."/>
        </authorList>
    </citation>
    <scope>NUCLEOTIDE SEQUENCE [LARGE SCALE GENOMIC DNA]</scope>
    <source>
        <strain evidence="2 3">ST58-10</strain>
    </source>
</reference>
<feature type="domain" description="Endonuclease/exonuclease/phosphatase" evidence="1">
    <location>
        <begin position="9"/>
        <end position="230"/>
    </location>
</feature>
<evidence type="ECO:0000313" key="2">
    <source>
        <dbReference type="EMBL" id="ANG65085.1"/>
    </source>
</evidence>
<accession>A0A1A9F4G8</accession>
<dbReference type="EMBL" id="CP015839">
    <property type="protein sequence ID" value="ANG65085.1"/>
    <property type="molecule type" value="Genomic_DNA"/>
</dbReference>
<keyword evidence="3" id="KW-1185">Reference proteome</keyword>
<organism evidence="2 3">
    <name type="scientific">Marinobacterium aestuarii</name>
    <dbReference type="NCBI Taxonomy" id="1821621"/>
    <lineage>
        <taxon>Bacteria</taxon>
        <taxon>Pseudomonadati</taxon>
        <taxon>Pseudomonadota</taxon>
        <taxon>Gammaproteobacteria</taxon>
        <taxon>Oceanospirillales</taxon>
        <taxon>Oceanospirillaceae</taxon>
        <taxon>Marinobacterium</taxon>
    </lineage>
</organism>
<keyword evidence="2" id="KW-0255">Endonuclease</keyword>
<evidence type="ECO:0000259" key="1">
    <source>
        <dbReference type="Pfam" id="PF03372"/>
    </source>
</evidence>
<protein>
    <submittedName>
        <fullName evidence="2">Endonuclease</fullName>
    </submittedName>
</protein>
<dbReference type="GO" id="GO:0004519">
    <property type="term" value="F:endonuclease activity"/>
    <property type="evidence" value="ECO:0007669"/>
    <property type="project" value="UniProtKB-KW"/>
</dbReference>
<keyword evidence="2" id="KW-0540">Nuclease</keyword>